<dbReference type="GO" id="GO:0003684">
    <property type="term" value="F:damaged DNA binding"/>
    <property type="evidence" value="ECO:0007669"/>
    <property type="project" value="InterPro"/>
</dbReference>
<dbReference type="SMART" id="SM00478">
    <property type="entry name" value="ENDO3c"/>
    <property type="match status" value="1"/>
</dbReference>
<dbReference type="PANTHER" id="PTHR10242">
    <property type="entry name" value="8-OXOGUANINE DNA GLYCOSYLASE"/>
    <property type="match status" value="1"/>
</dbReference>
<proteinExistence type="inferred from homology"/>
<dbReference type="EC" id="4.2.99.18" evidence="2"/>
<keyword evidence="6 11" id="KW-0456">Lyase</keyword>
<comment type="catalytic activity">
    <reaction evidence="9">
        <text>2'-deoxyribonucleotide-(2'-deoxyribose 5'-phosphate)-2'-deoxyribonucleotide-DNA = a 3'-end 2'-deoxyribonucleotide-(2,3-dehydro-2,3-deoxyribose 5'-phosphate)-DNA + a 5'-end 5'-phospho-2'-deoxyribonucleoside-DNA + H(+)</text>
        <dbReference type="Rhea" id="RHEA:66592"/>
        <dbReference type="Rhea" id="RHEA-COMP:13180"/>
        <dbReference type="Rhea" id="RHEA-COMP:16897"/>
        <dbReference type="Rhea" id="RHEA-COMP:17067"/>
        <dbReference type="ChEBI" id="CHEBI:15378"/>
        <dbReference type="ChEBI" id="CHEBI:136412"/>
        <dbReference type="ChEBI" id="CHEBI:157695"/>
        <dbReference type="ChEBI" id="CHEBI:167181"/>
        <dbReference type="EC" id="4.2.99.18"/>
    </reaction>
</comment>
<dbReference type="AlphaFoldDB" id="A0A1G6Q057"/>
<evidence type="ECO:0000256" key="1">
    <source>
        <dbReference type="ARBA" id="ARBA00010679"/>
    </source>
</evidence>
<keyword evidence="12" id="KW-1185">Reference proteome</keyword>
<reference evidence="12" key="1">
    <citation type="submission" date="2016-10" db="EMBL/GenBank/DDBJ databases">
        <authorList>
            <person name="Varghese N."/>
            <person name="Submissions S."/>
        </authorList>
    </citation>
    <scope>NUCLEOTIDE SEQUENCE [LARGE SCALE GENOMIC DNA]</scope>
    <source>
        <strain evidence="12">DSM 8415</strain>
    </source>
</reference>
<dbReference type="SUPFAM" id="SSF55945">
    <property type="entry name" value="TATA-box binding protein-like"/>
    <property type="match status" value="1"/>
</dbReference>
<dbReference type="InterPro" id="IPR011257">
    <property type="entry name" value="DNA_glycosylase"/>
</dbReference>
<comment type="similarity">
    <text evidence="1">Belongs to the type-1 OGG1 family.</text>
</comment>
<dbReference type="PANTHER" id="PTHR10242:SF2">
    <property type="entry name" value="N-GLYCOSYLASE_DNA LYASE"/>
    <property type="match status" value="1"/>
</dbReference>
<gene>
    <name evidence="11" type="ORF">SAMN05660835_01486</name>
</gene>
<evidence type="ECO:0000256" key="6">
    <source>
        <dbReference type="ARBA" id="ARBA00023239"/>
    </source>
</evidence>
<evidence type="ECO:0000256" key="8">
    <source>
        <dbReference type="ARBA" id="ARBA00023295"/>
    </source>
</evidence>
<evidence type="ECO:0000259" key="10">
    <source>
        <dbReference type="SMART" id="SM00478"/>
    </source>
</evidence>
<evidence type="ECO:0000256" key="4">
    <source>
        <dbReference type="ARBA" id="ARBA00022801"/>
    </source>
</evidence>
<dbReference type="InterPro" id="IPR012904">
    <property type="entry name" value="OGG_N"/>
</dbReference>
<evidence type="ECO:0000256" key="2">
    <source>
        <dbReference type="ARBA" id="ARBA00012720"/>
    </source>
</evidence>
<keyword evidence="8" id="KW-0326">Glycosidase</keyword>
<sequence>MNKIKVPFKFNLEYTLESGQIFRISKINDGYRIFSSVIFDVYFDGNYLYYNNVDKNYIMRFFSLDIDFDKIINQIMLDNHIIKAIKAFEGLIILTQDPYETTVSFICSAFNNIKRIRLMLDKVSEVYGNKTDLGYTFPSCSVNFEEEVLSKCGFGFRKRYISNLTQNKDFFDSIYKLDTKTAKIKLMNLQGIGSKVADCILLFAYRRYEVFCTDVWIKRIIEKLYFDNRKQSVRTIEEFGKDYFGQYAGIAQQYLFLAAKKGVI</sequence>
<evidence type="ECO:0000256" key="7">
    <source>
        <dbReference type="ARBA" id="ARBA00023268"/>
    </source>
</evidence>
<dbReference type="RefSeq" id="WP_092129311.1">
    <property type="nucleotide sequence ID" value="NZ_FMYU01000010.1"/>
</dbReference>
<keyword evidence="3" id="KW-0227">DNA damage</keyword>
<dbReference type="Proteomes" id="UP000199411">
    <property type="component" value="Unassembled WGS sequence"/>
</dbReference>
<evidence type="ECO:0000256" key="5">
    <source>
        <dbReference type="ARBA" id="ARBA00023204"/>
    </source>
</evidence>
<evidence type="ECO:0000313" key="11">
    <source>
        <dbReference type="EMBL" id="SDC85708.1"/>
    </source>
</evidence>
<protein>
    <recommendedName>
        <fullName evidence="2">DNA-(apurinic or apyrimidinic site) lyase</fullName>
        <ecNumber evidence="2">4.2.99.18</ecNumber>
    </recommendedName>
</protein>
<feature type="domain" description="HhH-GPD" evidence="10">
    <location>
        <begin position="107"/>
        <end position="260"/>
    </location>
</feature>
<dbReference type="InterPro" id="IPR003265">
    <property type="entry name" value="HhH-GPD_domain"/>
</dbReference>
<keyword evidence="7" id="KW-0511">Multifunctional enzyme</keyword>
<dbReference type="EMBL" id="FMYU01000010">
    <property type="protein sequence ID" value="SDC85708.1"/>
    <property type="molecule type" value="Genomic_DNA"/>
</dbReference>
<evidence type="ECO:0000313" key="12">
    <source>
        <dbReference type="Proteomes" id="UP000199411"/>
    </source>
</evidence>
<name>A0A1G6Q057_9BACT</name>
<keyword evidence="5" id="KW-0234">DNA repair</keyword>
<dbReference type="InterPro" id="IPR052054">
    <property type="entry name" value="Oxidative_DNA_repair_enzyme"/>
</dbReference>
<dbReference type="CDD" id="cd00056">
    <property type="entry name" value="ENDO3c"/>
    <property type="match status" value="1"/>
</dbReference>
<dbReference type="Gene3D" id="3.30.310.260">
    <property type="match status" value="1"/>
</dbReference>
<evidence type="ECO:0000256" key="3">
    <source>
        <dbReference type="ARBA" id="ARBA00022763"/>
    </source>
</evidence>
<dbReference type="Gene3D" id="1.10.1670.10">
    <property type="entry name" value="Helix-hairpin-Helix base-excision DNA repair enzymes (C-terminal)"/>
    <property type="match status" value="1"/>
</dbReference>
<evidence type="ECO:0000256" key="9">
    <source>
        <dbReference type="ARBA" id="ARBA00044632"/>
    </source>
</evidence>
<dbReference type="GO" id="GO:0006284">
    <property type="term" value="P:base-excision repair"/>
    <property type="evidence" value="ECO:0007669"/>
    <property type="project" value="InterPro"/>
</dbReference>
<accession>A0A1G6Q057</accession>
<dbReference type="InterPro" id="IPR023170">
    <property type="entry name" value="HhH_base_excis_C"/>
</dbReference>
<dbReference type="GO" id="GO:0006289">
    <property type="term" value="P:nucleotide-excision repair"/>
    <property type="evidence" value="ECO:0007669"/>
    <property type="project" value="InterPro"/>
</dbReference>
<dbReference type="OrthoDB" id="9798522at2"/>
<dbReference type="GO" id="GO:0140078">
    <property type="term" value="F:class I DNA-(apurinic or apyrimidinic site) endonuclease activity"/>
    <property type="evidence" value="ECO:0007669"/>
    <property type="project" value="UniProtKB-EC"/>
</dbReference>
<dbReference type="SUPFAM" id="SSF48150">
    <property type="entry name" value="DNA-glycosylase"/>
    <property type="match status" value="1"/>
</dbReference>
<dbReference type="Gene3D" id="1.10.340.30">
    <property type="entry name" value="Hypothetical protein, domain 2"/>
    <property type="match status" value="1"/>
</dbReference>
<organism evidence="11 12">
    <name type="scientific">Desulfurella multipotens</name>
    <dbReference type="NCBI Taxonomy" id="79269"/>
    <lineage>
        <taxon>Bacteria</taxon>
        <taxon>Pseudomonadati</taxon>
        <taxon>Campylobacterota</taxon>
        <taxon>Desulfurellia</taxon>
        <taxon>Desulfurellales</taxon>
        <taxon>Desulfurellaceae</taxon>
        <taxon>Desulfurella</taxon>
    </lineage>
</organism>
<dbReference type="GO" id="GO:0008534">
    <property type="term" value="F:oxidized purine nucleobase lesion DNA N-glycosylase activity"/>
    <property type="evidence" value="ECO:0007669"/>
    <property type="project" value="InterPro"/>
</dbReference>
<dbReference type="Pfam" id="PF07934">
    <property type="entry name" value="OGG_N"/>
    <property type="match status" value="1"/>
</dbReference>
<keyword evidence="4" id="KW-0378">Hydrolase</keyword>